<dbReference type="SUPFAM" id="SSF81901">
    <property type="entry name" value="HCP-like"/>
    <property type="match status" value="1"/>
</dbReference>
<dbReference type="RefSeq" id="WP_211851867.1">
    <property type="nucleotide sequence ID" value="NZ_JAAGBB010000007.1"/>
</dbReference>
<dbReference type="PANTHER" id="PTHR43628">
    <property type="entry name" value="ACTIVATOR OF C KINASE PROTEIN 1-RELATED"/>
    <property type="match status" value="1"/>
</dbReference>
<dbReference type="InterPro" id="IPR011990">
    <property type="entry name" value="TPR-like_helical_dom_sf"/>
</dbReference>
<gene>
    <name evidence="1" type="ORF">GXW71_07870</name>
</gene>
<sequence>MFFRPRPAPAPRRSISFGELSAAGPDALAAAFSAPPEEAAPWVEAAAKYGMARAQTLWGQMLLDGHGVPQDRDAAFFWFGSAAWAGEPEGMNMLGRCHELGWGTAIDFGEAVAWFRRSAEAGFDWGQYNFANMLLRGDGVAMDRAAALGWYRAAATQGHAKSLNMVARYMEEGWQMPRDPEGAVKLYRLSAERGDFRGQFNLGTLLTTLGRIEEAAHWFRESARLANEPFRRSLLTRLADRPEPEIRAVIAEVEAMLAP</sequence>
<dbReference type="Pfam" id="PF08238">
    <property type="entry name" value="Sel1"/>
    <property type="match status" value="5"/>
</dbReference>
<dbReference type="EMBL" id="JAAGBB010000007">
    <property type="protein sequence ID" value="MBR0664271.1"/>
    <property type="molecule type" value="Genomic_DNA"/>
</dbReference>
<organism evidence="1 2">
    <name type="scientific">Plastoroseomonas hellenica</name>
    <dbReference type="NCBI Taxonomy" id="2687306"/>
    <lineage>
        <taxon>Bacteria</taxon>
        <taxon>Pseudomonadati</taxon>
        <taxon>Pseudomonadota</taxon>
        <taxon>Alphaproteobacteria</taxon>
        <taxon>Acetobacterales</taxon>
        <taxon>Acetobacteraceae</taxon>
        <taxon>Plastoroseomonas</taxon>
    </lineage>
</organism>
<comment type="caution">
    <text evidence="1">The sequence shown here is derived from an EMBL/GenBank/DDBJ whole genome shotgun (WGS) entry which is preliminary data.</text>
</comment>
<dbReference type="Gene3D" id="1.25.40.10">
    <property type="entry name" value="Tetratricopeptide repeat domain"/>
    <property type="match status" value="1"/>
</dbReference>
<keyword evidence="2" id="KW-1185">Reference proteome</keyword>
<accession>A0ABS5EVE4</accession>
<proteinExistence type="predicted"/>
<protein>
    <submittedName>
        <fullName evidence="1">Sel1 repeat family protein</fullName>
    </submittedName>
</protein>
<reference evidence="2" key="1">
    <citation type="journal article" date="2021" name="Syst. Appl. Microbiol.">
        <title>Roseomonas hellenica sp. nov., isolated from roots of wild-growing Alkanna tinctoria.</title>
        <authorList>
            <person name="Rat A."/>
            <person name="Naranjo H.D."/>
            <person name="Lebbe L."/>
            <person name="Cnockaert M."/>
            <person name="Krigas N."/>
            <person name="Grigoriadou K."/>
            <person name="Maloupa E."/>
            <person name="Willems A."/>
        </authorList>
    </citation>
    <scope>NUCLEOTIDE SEQUENCE [LARGE SCALE GENOMIC DNA]</scope>
    <source>
        <strain evidence="2">LMG 31523</strain>
    </source>
</reference>
<dbReference type="Proteomes" id="UP001196870">
    <property type="component" value="Unassembled WGS sequence"/>
</dbReference>
<dbReference type="InterPro" id="IPR052945">
    <property type="entry name" value="Mitotic_Regulator"/>
</dbReference>
<evidence type="ECO:0000313" key="1">
    <source>
        <dbReference type="EMBL" id="MBR0664271.1"/>
    </source>
</evidence>
<dbReference type="PANTHER" id="PTHR43628:SF1">
    <property type="entry name" value="CHITIN SYNTHASE REGULATORY FACTOR 2-RELATED"/>
    <property type="match status" value="1"/>
</dbReference>
<name>A0ABS5EVE4_9PROT</name>
<dbReference type="InterPro" id="IPR006597">
    <property type="entry name" value="Sel1-like"/>
</dbReference>
<dbReference type="SMART" id="SM00671">
    <property type="entry name" value="SEL1"/>
    <property type="match status" value="4"/>
</dbReference>
<evidence type="ECO:0000313" key="2">
    <source>
        <dbReference type="Proteomes" id="UP001196870"/>
    </source>
</evidence>